<dbReference type="PANTHER" id="PTHR31016:SF2">
    <property type="entry name" value="OS04G0228100 PROTEIN"/>
    <property type="match status" value="1"/>
</dbReference>
<feature type="compositionally biased region" description="Basic and acidic residues" evidence="2">
    <location>
        <begin position="113"/>
        <end position="130"/>
    </location>
</feature>
<organism evidence="3 4">
    <name type="scientific">Spinacia oleracea</name>
    <name type="common">Spinach</name>
    <dbReference type="NCBI Taxonomy" id="3562"/>
    <lineage>
        <taxon>Eukaryota</taxon>
        <taxon>Viridiplantae</taxon>
        <taxon>Streptophyta</taxon>
        <taxon>Embryophyta</taxon>
        <taxon>Tracheophyta</taxon>
        <taxon>Spermatophyta</taxon>
        <taxon>Magnoliopsida</taxon>
        <taxon>eudicotyledons</taxon>
        <taxon>Gunneridae</taxon>
        <taxon>Pentapetalae</taxon>
        <taxon>Caryophyllales</taxon>
        <taxon>Chenopodiaceae</taxon>
        <taxon>Chenopodioideae</taxon>
        <taxon>Anserineae</taxon>
        <taxon>Spinacia</taxon>
    </lineage>
</organism>
<protein>
    <recommendedName>
        <fullName evidence="5">NAB domain-containing protein</fullName>
    </recommendedName>
</protein>
<evidence type="ECO:0008006" key="5">
    <source>
        <dbReference type="Google" id="ProtNLM"/>
    </source>
</evidence>
<dbReference type="AlphaFoldDB" id="A0A9R0ICT6"/>
<evidence type="ECO:0000256" key="2">
    <source>
        <dbReference type="SAM" id="MobiDB-lite"/>
    </source>
</evidence>
<dbReference type="GeneID" id="110786709"/>
<feature type="region of interest" description="Disordered" evidence="2">
    <location>
        <begin position="99"/>
        <end position="158"/>
    </location>
</feature>
<keyword evidence="1" id="KW-0175">Coiled coil</keyword>
<evidence type="ECO:0000313" key="3">
    <source>
        <dbReference type="Proteomes" id="UP000813463"/>
    </source>
</evidence>
<dbReference type="KEGG" id="soe:110786709"/>
<feature type="coiled-coil region" evidence="1">
    <location>
        <begin position="180"/>
        <end position="251"/>
    </location>
</feature>
<evidence type="ECO:0000313" key="4">
    <source>
        <dbReference type="RefSeq" id="XP_021846972.2"/>
    </source>
</evidence>
<keyword evidence="3" id="KW-1185">Reference proteome</keyword>
<sequence length="326" mass="36534">MATSASPLISPSSDKRYWSTLHERVETLLENRKPDLPYSVSAMNDGLESNQAKKLKADSMLLIRGFDSVANSLSQLTSNIEKALQGARELGKSSTVTEIIHSSSSDDAETDEDKQPDRSEKKGVKRKLDAEDCSDDERDGEATPENKKKQKQHQAEMNLKKVKNLSVAMAAKSTSIARELKSVKSDMSFLQERCGLLEEENQRLREGFGKEDRADDDDLVRLQLEALLAEKSRLATENANLTRENQCLRQLVEYHQFASEDLSASYEKAILGLSLDFSSPTAEHEDSLEDIQTPRTSREVFEFEFPACLDDSFDDGFAGEEELLKD</sequence>
<evidence type="ECO:0000256" key="1">
    <source>
        <dbReference type="SAM" id="Coils"/>
    </source>
</evidence>
<proteinExistence type="predicted"/>
<gene>
    <name evidence="4" type="primary">LOC110786709</name>
</gene>
<dbReference type="RefSeq" id="XP_021846972.2">
    <property type="nucleotide sequence ID" value="XM_021991280.2"/>
</dbReference>
<reference evidence="4" key="2">
    <citation type="submission" date="2025-08" db="UniProtKB">
        <authorList>
            <consortium name="RefSeq"/>
        </authorList>
    </citation>
    <scope>IDENTIFICATION</scope>
    <source>
        <tissue evidence="4">Leaf</tissue>
    </source>
</reference>
<dbReference type="PANTHER" id="PTHR31016">
    <property type="entry name" value="OS04G0228100 PROTEIN"/>
    <property type="match status" value="1"/>
</dbReference>
<reference evidence="3" key="1">
    <citation type="journal article" date="2021" name="Nat. Commun.">
        <title>Genomic analyses provide insights into spinach domestication and the genetic basis of agronomic traits.</title>
        <authorList>
            <person name="Cai X."/>
            <person name="Sun X."/>
            <person name="Xu C."/>
            <person name="Sun H."/>
            <person name="Wang X."/>
            <person name="Ge C."/>
            <person name="Zhang Z."/>
            <person name="Wang Q."/>
            <person name="Fei Z."/>
            <person name="Jiao C."/>
            <person name="Wang Q."/>
        </authorList>
    </citation>
    <scope>NUCLEOTIDE SEQUENCE [LARGE SCALE GENOMIC DNA]</scope>
    <source>
        <strain evidence="3">cv. Varoflay</strain>
    </source>
</reference>
<dbReference type="Proteomes" id="UP000813463">
    <property type="component" value="Chromosome 1"/>
</dbReference>
<name>A0A9R0ICT6_SPIOL</name>
<accession>A0A9R0ICT6</accession>